<reference evidence="2 3" key="1">
    <citation type="submission" date="2019-06" db="EMBL/GenBank/DDBJ databases">
        <title>Whole genome sequence for Rhodospirillaceae sp. R148.</title>
        <authorList>
            <person name="Wang G."/>
        </authorList>
    </citation>
    <scope>NUCLEOTIDE SEQUENCE [LARGE SCALE GENOMIC DNA]</scope>
    <source>
        <strain evidence="2 3">R148</strain>
    </source>
</reference>
<comment type="caution">
    <text evidence="2">The sequence shown here is derived from an EMBL/GenBank/DDBJ whole genome shotgun (WGS) entry which is preliminary data.</text>
</comment>
<dbReference type="InterPro" id="IPR023210">
    <property type="entry name" value="NADP_OxRdtase_dom"/>
</dbReference>
<dbReference type="CDD" id="cd19105">
    <property type="entry name" value="AKR_unchar"/>
    <property type="match status" value="1"/>
</dbReference>
<protein>
    <submittedName>
        <fullName evidence="2">Aldo/keto reductase</fullName>
    </submittedName>
</protein>
<evidence type="ECO:0000313" key="3">
    <source>
        <dbReference type="Proteomes" id="UP000315252"/>
    </source>
</evidence>
<dbReference type="Pfam" id="PF00248">
    <property type="entry name" value="Aldo_ket_red"/>
    <property type="match status" value="1"/>
</dbReference>
<dbReference type="GO" id="GO:0016491">
    <property type="term" value="F:oxidoreductase activity"/>
    <property type="evidence" value="ECO:0007669"/>
    <property type="project" value="InterPro"/>
</dbReference>
<dbReference type="RefSeq" id="WP_142899978.1">
    <property type="nucleotide sequence ID" value="NZ_ML660074.1"/>
</dbReference>
<keyword evidence="3" id="KW-1185">Reference proteome</keyword>
<dbReference type="OrthoDB" id="9768851at2"/>
<dbReference type="InterPro" id="IPR020471">
    <property type="entry name" value="AKR"/>
</dbReference>
<dbReference type="AlphaFoldDB" id="A0A545STB2"/>
<feature type="domain" description="NADP-dependent oxidoreductase" evidence="1">
    <location>
        <begin position="22"/>
        <end position="307"/>
    </location>
</feature>
<organism evidence="2 3">
    <name type="scientific">Denitrobaculum tricleocarpae</name>
    <dbReference type="NCBI Taxonomy" id="2591009"/>
    <lineage>
        <taxon>Bacteria</taxon>
        <taxon>Pseudomonadati</taxon>
        <taxon>Pseudomonadota</taxon>
        <taxon>Alphaproteobacteria</taxon>
        <taxon>Rhodospirillales</taxon>
        <taxon>Rhodospirillaceae</taxon>
        <taxon>Denitrobaculum</taxon>
    </lineage>
</organism>
<dbReference type="EMBL" id="VHSH01000023">
    <property type="protein sequence ID" value="TQV68213.1"/>
    <property type="molecule type" value="Genomic_DNA"/>
</dbReference>
<sequence length="318" mass="34343">MDYVPLGRTGLRVSAAGLGCGGHSRLGQGSGESRAHSVGIVRAALDLGINFIDTAAVYRTEEIVGDALAGRRDDAIISTKLPIVPPGESPLGQQFVTGESLASSLEESLRRLKTDYVDILHLHGVMPDQYGYCREELLPALDRFRDQGKIRFLGLTERFIHDPQHVMLSRALQDDIWNVVMAGFNLINPSARQRVFAQTRSKEIGTLVMFAVRRALSNSEALTELIADLVQQDLIPSDALEEEDPLGFLRSLGGAGSVVEGAYRFCRHEPGADVVLTGTGNADHLRENVASILSPALAPDCLAQLEELFGAIDSVSGN</sequence>
<dbReference type="PRINTS" id="PR00069">
    <property type="entry name" value="ALDKETRDTASE"/>
</dbReference>
<dbReference type="Proteomes" id="UP000315252">
    <property type="component" value="Unassembled WGS sequence"/>
</dbReference>
<dbReference type="InterPro" id="IPR036812">
    <property type="entry name" value="NAD(P)_OxRdtase_dom_sf"/>
</dbReference>
<evidence type="ECO:0000259" key="1">
    <source>
        <dbReference type="Pfam" id="PF00248"/>
    </source>
</evidence>
<proteinExistence type="predicted"/>
<evidence type="ECO:0000313" key="2">
    <source>
        <dbReference type="EMBL" id="TQV68213.1"/>
    </source>
</evidence>
<gene>
    <name evidence="2" type="ORF">FKG95_29055</name>
</gene>
<dbReference type="PANTHER" id="PTHR43312">
    <property type="entry name" value="D-THREO-ALDOSE 1-DEHYDROGENASE"/>
    <property type="match status" value="1"/>
</dbReference>
<dbReference type="Gene3D" id="3.20.20.100">
    <property type="entry name" value="NADP-dependent oxidoreductase domain"/>
    <property type="match status" value="1"/>
</dbReference>
<dbReference type="PANTHER" id="PTHR43312:SF1">
    <property type="entry name" value="NADP-DEPENDENT OXIDOREDUCTASE DOMAIN-CONTAINING PROTEIN"/>
    <property type="match status" value="1"/>
</dbReference>
<dbReference type="InterPro" id="IPR053135">
    <property type="entry name" value="AKR2_Oxidoreductase"/>
</dbReference>
<name>A0A545STB2_9PROT</name>
<dbReference type="SUPFAM" id="SSF51430">
    <property type="entry name" value="NAD(P)-linked oxidoreductase"/>
    <property type="match status" value="1"/>
</dbReference>
<accession>A0A545STB2</accession>